<dbReference type="Pfam" id="PF14295">
    <property type="entry name" value="PAN_4"/>
    <property type="match status" value="4"/>
</dbReference>
<keyword evidence="2" id="KW-1015">Disulfide bond</keyword>
<evidence type="ECO:0000256" key="4">
    <source>
        <dbReference type="SAM" id="SignalP"/>
    </source>
</evidence>
<feature type="chain" id="PRO_5005189720" description="Apple domain-containing protein" evidence="4">
    <location>
        <begin position="26"/>
        <end position="556"/>
    </location>
</feature>
<evidence type="ECO:0000313" key="6">
    <source>
        <dbReference type="EMBL" id="CEM20219.1"/>
    </source>
</evidence>
<evidence type="ECO:0000259" key="5">
    <source>
        <dbReference type="SMART" id="SM00223"/>
    </source>
</evidence>
<dbReference type="SUPFAM" id="SSF57414">
    <property type="entry name" value="Hairpin loop containing domain-like"/>
    <property type="match status" value="1"/>
</dbReference>
<reference evidence="6" key="1">
    <citation type="submission" date="2014-11" db="EMBL/GenBank/DDBJ databases">
        <authorList>
            <person name="Otto D Thomas"/>
            <person name="Naeem Raeece"/>
        </authorList>
    </citation>
    <scope>NUCLEOTIDE SEQUENCE</scope>
</reference>
<evidence type="ECO:0000256" key="3">
    <source>
        <dbReference type="SAM" id="MobiDB-lite"/>
    </source>
</evidence>
<evidence type="ECO:0000256" key="2">
    <source>
        <dbReference type="ARBA" id="ARBA00023157"/>
    </source>
</evidence>
<dbReference type="InterPro" id="IPR003609">
    <property type="entry name" value="Pan_app"/>
</dbReference>
<proteinExistence type="predicted"/>
<keyword evidence="4" id="KW-0732">Signal</keyword>
<keyword evidence="1" id="KW-0677">Repeat</keyword>
<dbReference type="Gene3D" id="3.50.4.10">
    <property type="entry name" value="Hepatocyte Growth Factor"/>
    <property type="match status" value="4"/>
</dbReference>
<dbReference type="GO" id="GO:0006508">
    <property type="term" value="P:proteolysis"/>
    <property type="evidence" value="ECO:0007669"/>
    <property type="project" value="InterPro"/>
</dbReference>
<dbReference type="EMBL" id="CDMZ01000723">
    <property type="protein sequence ID" value="CEM20219.1"/>
    <property type="molecule type" value="Genomic_DNA"/>
</dbReference>
<dbReference type="PhylomeDB" id="A0A0G4FYS2"/>
<evidence type="ECO:0000256" key="1">
    <source>
        <dbReference type="ARBA" id="ARBA00022737"/>
    </source>
</evidence>
<dbReference type="SMART" id="SM00223">
    <property type="entry name" value="APPLE"/>
    <property type="match status" value="4"/>
</dbReference>
<dbReference type="InterPro" id="IPR000177">
    <property type="entry name" value="Apple"/>
</dbReference>
<dbReference type="GO" id="GO:0005576">
    <property type="term" value="C:extracellular region"/>
    <property type="evidence" value="ECO:0007669"/>
    <property type="project" value="InterPro"/>
</dbReference>
<accession>A0A0G4FYS2</accession>
<feature type="signal peptide" evidence="4">
    <location>
        <begin position="1"/>
        <end position="25"/>
    </location>
</feature>
<organism evidence="6">
    <name type="scientific">Chromera velia CCMP2878</name>
    <dbReference type="NCBI Taxonomy" id="1169474"/>
    <lineage>
        <taxon>Eukaryota</taxon>
        <taxon>Sar</taxon>
        <taxon>Alveolata</taxon>
        <taxon>Colpodellida</taxon>
        <taxon>Chromeraceae</taxon>
        <taxon>Chromera</taxon>
    </lineage>
</organism>
<feature type="domain" description="Apple" evidence="5">
    <location>
        <begin position="115"/>
        <end position="202"/>
    </location>
</feature>
<gene>
    <name evidence="6" type="ORF">Cvel_19315</name>
</gene>
<feature type="domain" description="Apple" evidence="5">
    <location>
        <begin position="31"/>
        <end position="100"/>
    </location>
</feature>
<dbReference type="VEuPathDB" id="CryptoDB:Cvel_19315"/>
<feature type="compositionally biased region" description="Acidic residues" evidence="3">
    <location>
        <begin position="481"/>
        <end position="497"/>
    </location>
</feature>
<feature type="domain" description="Apple" evidence="5">
    <location>
        <begin position="326"/>
        <end position="396"/>
    </location>
</feature>
<protein>
    <recommendedName>
        <fullName evidence="5">Apple domain-containing protein</fullName>
    </recommendedName>
</protein>
<feature type="region of interest" description="Disordered" evidence="3">
    <location>
        <begin position="480"/>
        <end position="511"/>
    </location>
</feature>
<sequence>MLLSNTVAHVYVCLLALLFLGGSEGRKDSFCLEIGWEPKGSSFRIVDGFTDPRDCQQECQYTDGCNFFRWRGRGRFCEMFSHLYGEWERDVASVSGPKTCFAAFSDFPEIANSACQVTGLEIQGSQYESYTGRNSRHCRDSCNKDPRCRYWSWKAPSGLKPPHQRCRLFTSVAAITVENGFAPVMGGDLDPSIRAVSGPKKCPSDVPQFKIWRSKKVGDYDRILPWPKEPVNGRRHLPFCVEHGVKADATPQAAFRVGDPRDCSSLCSALPGCASWTWFPFGEENAERCELFKETPQKVPFPGAKSGPSVCEDPPTDFPEYSQMACSTWGVRTIGQVLSSAPMEEDEVPDDCLILCQDTEGCVAYTHDAEAHVCTLFSTDEGIVGSIGSVAGPAVCQDRPSHHRIWKAITRTEGFADDLQALPLEVAYVYDSEDEDLEGGDTPFSYSRVGGIEEVEEAEPEFESDEGDYYSVIALSANETEGSESLEEWEETEETADAESGQGDTDADAESVRRLSVNLFDRRGGGEKLGEIGGGSSGSSASWTFGGTGIGFEIFD</sequence>
<feature type="domain" description="Apple" evidence="5">
    <location>
        <begin position="240"/>
        <end position="311"/>
    </location>
</feature>
<name>A0A0G4FYS2_9ALVE</name>
<dbReference type="AlphaFoldDB" id="A0A0G4FYS2"/>